<dbReference type="EMBL" id="MN739102">
    <property type="protein sequence ID" value="QHS88699.1"/>
    <property type="molecule type" value="Genomic_DNA"/>
</dbReference>
<dbReference type="AlphaFoldDB" id="A0A6C0BAV5"/>
<keyword evidence="1" id="KW-0812">Transmembrane</keyword>
<evidence type="ECO:0000256" key="1">
    <source>
        <dbReference type="SAM" id="Phobius"/>
    </source>
</evidence>
<accession>A0A6C0BAV5</accession>
<protein>
    <submittedName>
        <fullName evidence="2">Uncharacterized protein</fullName>
    </submittedName>
</protein>
<keyword evidence="1" id="KW-1133">Transmembrane helix</keyword>
<sequence length="77" mass="8686">MISKYISIPVFLISFAIGIFAIYILGADTKTVYIYPTPENIEKVQYKDHADNCYTYTSKEVSCPSDISQISTIPIQN</sequence>
<proteinExistence type="predicted"/>
<keyword evidence="1" id="KW-0472">Membrane</keyword>
<feature type="transmembrane region" description="Helical" evidence="1">
    <location>
        <begin position="6"/>
        <end position="25"/>
    </location>
</feature>
<evidence type="ECO:0000313" key="2">
    <source>
        <dbReference type="EMBL" id="QHS88699.1"/>
    </source>
</evidence>
<name>A0A6C0BAV5_9ZZZZ</name>
<reference evidence="2" key="1">
    <citation type="journal article" date="2020" name="Nature">
        <title>Giant virus diversity and host interactions through global metagenomics.</title>
        <authorList>
            <person name="Schulz F."/>
            <person name="Roux S."/>
            <person name="Paez-Espino D."/>
            <person name="Jungbluth S."/>
            <person name="Walsh D.A."/>
            <person name="Denef V.J."/>
            <person name="McMahon K.D."/>
            <person name="Konstantinidis K.T."/>
            <person name="Eloe-Fadrosh E.A."/>
            <person name="Kyrpides N.C."/>
            <person name="Woyke T."/>
        </authorList>
    </citation>
    <scope>NUCLEOTIDE SEQUENCE</scope>
    <source>
        <strain evidence="2">GVMAG-M-3300010158-59</strain>
    </source>
</reference>
<organism evidence="2">
    <name type="scientific">viral metagenome</name>
    <dbReference type="NCBI Taxonomy" id="1070528"/>
    <lineage>
        <taxon>unclassified sequences</taxon>
        <taxon>metagenomes</taxon>
        <taxon>organismal metagenomes</taxon>
    </lineage>
</organism>